<evidence type="ECO:0000313" key="3">
    <source>
        <dbReference type="Proteomes" id="UP001516472"/>
    </source>
</evidence>
<evidence type="ECO:0008006" key="4">
    <source>
        <dbReference type="Google" id="ProtNLM"/>
    </source>
</evidence>
<keyword evidence="1" id="KW-0812">Transmembrane</keyword>
<name>A0ABR9PTL5_9BACT</name>
<dbReference type="EMBL" id="JAAIYO010000007">
    <property type="protein sequence ID" value="MBE4751272.1"/>
    <property type="molecule type" value="Genomic_DNA"/>
</dbReference>
<organism evidence="2 3">
    <name type="scientific">Corallococcus soli</name>
    <dbReference type="NCBI Taxonomy" id="2710757"/>
    <lineage>
        <taxon>Bacteria</taxon>
        <taxon>Pseudomonadati</taxon>
        <taxon>Myxococcota</taxon>
        <taxon>Myxococcia</taxon>
        <taxon>Myxococcales</taxon>
        <taxon>Cystobacterineae</taxon>
        <taxon>Myxococcaceae</taxon>
        <taxon>Corallococcus</taxon>
    </lineage>
</organism>
<keyword evidence="1" id="KW-0472">Membrane</keyword>
<keyword evidence="1" id="KW-1133">Transmembrane helix</keyword>
<evidence type="ECO:0000256" key="1">
    <source>
        <dbReference type="SAM" id="Phobius"/>
    </source>
</evidence>
<feature type="transmembrane region" description="Helical" evidence="1">
    <location>
        <begin position="84"/>
        <end position="105"/>
    </location>
</feature>
<proteinExistence type="predicted"/>
<dbReference type="RefSeq" id="WP_193428465.1">
    <property type="nucleotide sequence ID" value="NZ_JAAIYO010000007.1"/>
</dbReference>
<sequence length="251" mass="26668">MAEHLSRLELDEWLSGLDPTGRMGAHVASCATCGPVAEELRRARESSLRAPRAATVFAKLEAKRAQPARTRWSWNWRWSWRWSWSWSGLLVVALAVGLTLVVYVPKGTEDGVRLKGSVALRLLSEGGAPVTSAKPGERVTLAVGTGTHRDVLVLAVDEAGAVDVLWPQGGRTSGKVEPGAEVKLSPSLEVTPGSVALHAFFSDTPLLADEAKAGLLARIVEARARGRGPLDAVTPEGLGKASAHAVLRVVP</sequence>
<keyword evidence="3" id="KW-1185">Reference proteome</keyword>
<accession>A0ABR9PTL5</accession>
<dbReference type="Proteomes" id="UP001516472">
    <property type="component" value="Unassembled WGS sequence"/>
</dbReference>
<protein>
    <recommendedName>
        <fullName evidence="4">DUF4384 domain-containing protein</fullName>
    </recommendedName>
</protein>
<reference evidence="2 3" key="1">
    <citation type="submission" date="2020-02" db="EMBL/GenBank/DDBJ databases">
        <authorList>
            <person name="Babadi Z.K."/>
            <person name="Risdian C."/>
            <person name="Ebrahimipour G.H."/>
            <person name="Wink J."/>
        </authorList>
    </citation>
    <scope>NUCLEOTIDE SEQUENCE [LARGE SCALE GENOMIC DNA]</scope>
    <source>
        <strain evidence="2 3">ZKHCc1 1396</strain>
    </source>
</reference>
<comment type="caution">
    <text evidence="2">The sequence shown here is derived from an EMBL/GenBank/DDBJ whole genome shotgun (WGS) entry which is preliminary data.</text>
</comment>
<gene>
    <name evidence="2" type="ORF">G4177_24145</name>
</gene>
<evidence type="ECO:0000313" key="2">
    <source>
        <dbReference type="EMBL" id="MBE4751272.1"/>
    </source>
</evidence>